<reference evidence="8 9" key="1">
    <citation type="submission" date="2016-11" db="EMBL/GenBank/DDBJ databases">
        <authorList>
            <person name="Jaros S."/>
            <person name="Januszkiewicz K."/>
            <person name="Wedrychowicz H."/>
        </authorList>
    </citation>
    <scope>NUCLEOTIDE SEQUENCE [LARGE SCALE GENOMIC DNA]</scope>
</reference>
<dbReference type="Gene3D" id="3.40.50.10810">
    <property type="entry name" value="Tandem AAA-ATPase domain"/>
    <property type="match status" value="1"/>
</dbReference>
<dbReference type="Pfam" id="PF00271">
    <property type="entry name" value="Helicase_C"/>
    <property type="match status" value="1"/>
</dbReference>
<feature type="region of interest" description="Disordered" evidence="6">
    <location>
        <begin position="2289"/>
        <end position="2343"/>
    </location>
</feature>
<dbReference type="InterPro" id="IPR049730">
    <property type="entry name" value="SNF2/RAD54-like_C"/>
</dbReference>
<dbReference type="InterPro" id="IPR027417">
    <property type="entry name" value="P-loop_NTPase"/>
</dbReference>
<dbReference type="Pfam" id="PF00145">
    <property type="entry name" value="DNA_methylase"/>
    <property type="match status" value="1"/>
</dbReference>
<name>A0A2X0PB90_9BASI</name>
<feature type="region of interest" description="Disordered" evidence="6">
    <location>
        <begin position="1"/>
        <end position="100"/>
    </location>
</feature>
<dbReference type="CDD" id="cd18793">
    <property type="entry name" value="SF2_C_SNF"/>
    <property type="match status" value="1"/>
</dbReference>
<evidence type="ECO:0000256" key="6">
    <source>
        <dbReference type="SAM" id="MobiDB-lite"/>
    </source>
</evidence>
<dbReference type="GO" id="GO:0008094">
    <property type="term" value="F:ATP-dependent activity, acting on DNA"/>
    <property type="evidence" value="ECO:0007669"/>
    <property type="project" value="TreeGrafter"/>
</dbReference>
<feature type="compositionally biased region" description="Acidic residues" evidence="6">
    <location>
        <begin position="18"/>
        <end position="27"/>
    </location>
</feature>
<dbReference type="SMART" id="SM00487">
    <property type="entry name" value="DEXDc"/>
    <property type="match status" value="1"/>
</dbReference>
<evidence type="ECO:0000256" key="1">
    <source>
        <dbReference type="ARBA" id="ARBA00022603"/>
    </source>
</evidence>
<dbReference type="Gene3D" id="3.40.50.150">
    <property type="entry name" value="Vaccinia Virus protein VP39"/>
    <property type="match status" value="1"/>
</dbReference>
<dbReference type="STRING" id="796604.A0A2X0PB90"/>
<accession>A0A2X0PB90</accession>
<proteinExistence type="predicted"/>
<dbReference type="Pfam" id="PF00176">
    <property type="entry name" value="SNF2-rel_dom"/>
    <property type="match status" value="1"/>
</dbReference>
<dbReference type="Gene3D" id="3.40.50.300">
    <property type="entry name" value="P-loop containing nucleotide triphosphate hydrolases"/>
    <property type="match status" value="1"/>
</dbReference>
<keyword evidence="1" id="KW-0489">Methyltransferase</keyword>
<dbReference type="InterPro" id="IPR050628">
    <property type="entry name" value="SNF2_RAD54_helicase_TF"/>
</dbReference>
<protein>
    <submittedName>
        <fullName evidence="8">BQ5605_C004g02926 protein</fullName>
    </submittedName>
</protein>
<keyword evidence="9" id="KW-1185">Reference proteome</keyword>
<evidence type="ECO:0000256" key="2">
    <source>
        <dbReference type="ARBA" id="ARBA00022679"/>
    </source>
</evidence>
<keyword evidence="4" id="KW-0378">Hydrolase</keyword>
<dbReference type="GO" id="GO:0008168">
    <property type="term" value="F:methyltransferase activity"/>
    <property type="evidence" value="ECO:0007669"/>
    <property type="project" value="UniProtKB-KW"/>
</dbReference>
<feature type="domain" description="Helicase ATP-binding" evidence="7">
    <location>
        <begin position="1267"/>
        <end position="1641"/>
    </location>
</feature>
<dbReference type="GO" id="GO:0005634">
    <property type="term" value="C:nucleus"/>
    <property type="evidence" value="ECO:0007669"/>
    <property type="project" value="TreeGrafter"/>
</dbReference>
<dbReference type="GO" id="GO:0032259">
    <property type="term" value="P:methylation"/>
    <property type="evidence" value="ECO:0007669"/>
    <property type="project" value="UniProtKB-KW"/>
</dbReference>
<feature type="compositionally biased region" description="Low complexity" evidence="6">
    <location>
        <begin position="2303"/>
        <end position="2319"/>
    </location>
</feature>
<dbReference type="SUPFAM" id="SSF52540">
    <property type="entry name" value="P-loop containing nucleoside triphosphate hydrolases"/>
    <property type="match status" value="2"/>
</dbReference>
<dbReference type="Proteomes" id="UP000249464">
    <property type="component" value="Unassembled WGS sequence"/>
</dbReference>
<evidence type="ECO:0000256" key="4">
    <source>
        <dbReference type="ARBA" id="ARBA00022801"/>
    </source>
</evidence>
<dbReference type="PANTHER" id="PTHR45626:SF26">
    <property type="entry name" value="FAMILY HELICASE, PUTATIVE (AFU_ORTHOLOGUE AFUA_2G09120)-RELATED"/>
    <property type="match status" value="1"/>
</dbReference>
<dbReference type="PANTHER" id="PTHR45626">
    <property type="entry name" value="TRANSCRIPTION TERMINATION FACTOR 2-RELATED"/>
    <property type="match status" value="1"/>
</dbReference>
<dbReference type="InterPro" id="IPR001525">
    <property type="entry name" value="C5_MeTfrase"/>
</dbReference>
<dbReference type="InterPro" id="IPR000330">
    <property type="entry name" value="SNF2_N"/>
</dbReference>
<feature type="region of interest" description="Disordered" evidence="6">
    <location>
        <begin position="2380"/>
        <end position="2465"/>
    </location>
</feature>
<dbReference type="InterPro" id="IPR038718">
    <property type="entry name" value="SNF2-like_sf"/>
</dbReference>
<feature type="compositionally biased region" description="Polar residues" evidence="6">
    <location>
        <begin position="2446"/>
        <end position="2456"/>
    </location>
</feature>
<feature type="region of interest" description="Disordered" evidence="6">
    <location>
        <begin position="114"/>
        <end position="158"/>
    </location>
</feature>
<dbReference type="GO" id="GO:0005524">
    <property type="term" value="F:ATP binding"/>
    <property type="evidence" value="ECO:0007669"/>
    <property type="project" value="UniProtKB-KW"/>
</dbReference>
<dbReference type="EMBL" id="FQNC01000046">
    <property type="protein sequence ID" value="SGY68874.1"/>
    <property type="molecule type" value="Genomic_DNA"/>
</dbReference>
<sequence>MVLRRSRSSSSNVRYVDSDDDDDEDDFAPSSATKAPRKGGNAKALSTGAKGKVKSRRAMDDDDSDFVIEGVEAEEQDDDDFMMDEDLQDEEEGEGASSVEEDFQEDDLIVVEKGARGSKAAGGRKGASGKTSQNVYSRGKSALKGEDGTKGASLDESLPPMSDLSEIFSDLVGKVKDELGQVCDQLGNRKLRVGTMCSGTESPLLALGLISESLEELTGRKLQVEHIFSCEIEPFKQAYIERNFSPPLLFRDVTELGGEQAKTAYGSIADIPGHIDMLVAGTSCVDYSPLNTKQKTIDDQGESGRTFFGMLDYVEKHQPPIVILENVSNAPWDEVVKKFHSIKYHAVYVRLDTKHYYIPHTRSRAYLIAVPRSSGVEVVEKWATMMKKFVRPCSSPLEAFLLPTDDPRIHRARQDLSKIAMTKDGVKRAPTDWIRCEGRHAQAREQEFLGLQRPLTAWKDNGGAPTMPDGAWNDWASAQTERVWDLMDISYMRLALENTDVSYKSALWNLSQNVDRQTSNPILGISSCLTPNMIAYLASRGGPIIGLEALALQGLPINKLLLTRENTDQLADLAGNAMSSTVVGSAILAALLVARKTLGSNHPETNEDAPAGEETERIGSVDIEGRIRGEERLLPHPVDLAAFNPLTDGFLERAAQTARKCLCEGRTSNTPDDVAIMVCDACGHSTCAKHVARPDHRYRVETGKRASPDSFIAELKGLLPMRFTLAGFDLKSLQDRVADLLAGGVPLEESQSAYYERIAAAVDGVEFHFSEFVRRREWIVTFAAEDATLELHISAHGCEWLLRVACERSLPVNDPLRKLLEVPIARNQLSPTAQNLLDGQWELAAVIDGAGKGKQAFSIDIEVVGDMVPSWRARMGLVDFLGEKNHDGVEIAPSEKRPYRMRVKMSDTITPLVDRSLDGLYELEAECGTACQSLYRRIEPVESKPLYFFFDPTRFGTADIDSFVFSDDCERLEYGEHRNKLATLAPSWRLPGTFPTVSPQSQIRVAKAEALASSGTIAVSLPTMWTPLPGSHIVHEKMDRVDATFSTLSTTFELTADAVACSFADNLLVARVEQAPPARKLKWATEEWHEVDLHHEGPEVFSKISWMLTKIPAWDALREWQHITGELEMDCQACCPPPPMIHWVKRSEQKAKLLQVSIVAVEDGQQAARFERALKARPSPLLVHTRQTATHFEFRIGLNAATLAHRALGTLPVNRLHTYEMSEPTVIWRLKSSNGVELGYGKDGEPTEFSIPSNDADVMAGQPPHFKVFQLRNEQRRSLQWMIEQEANPRPWVEEEVAEAILPQLGWQAEAKASREVTVRGGVLADAVGYGKTAITIALISARLGQTELPIETDRIAVKATLIVVPAHLTSQWPSEIEKFTQGANQNFELLTVKDLNDLRRKTIEDFRKADIILVAETVFNSPLYWPQLGDWSASERGVKYDKNAGRYFRTCVNQTVAALPAQVEKLLNNDAKGVFDSIKAARKARDQIKDLVDEPSKRLKGQAAVFAKEAAEFLEKRDGKKPQAKQELKVKKDLEKKVEADPWNLGSKDTQNNWEQMTSPPLSIFSYERIVIDEFTYTDGPQLAAVHAIRARSRWILSGTPPLETFAQVKTIANLLHVHLGVDDESEFQGGSNGARYKEKTAAEQFHSFRDVHTVGWHKNRDQIAQKFLDQFARQNWADTTTISYSDSIKMIDLPAAEMAIYRELEHHLLALSNDLGKIQRIKKEKRGDREVRLSEALGNSKSPEEALLKRCSHFSMDIEEYDDAVKHIGALHVCERILAKRVAQLTSCEEQFLQLVNTCAAQQRWLDKHGYYKGSFGTKGSEPQHFKMFLQTVFGKSQDEEGSEAIMTFCKMVGCSESGEISKIAPEGAPEPTDMGAFLTKNGQTWDDEKHRAIVGKKIPEEDYRKSKTWILRQNVSAVERLRKEVIGRYRSRRYFQCVRNVQRSKDNSYEGITLLSCCGHSGPSDEIERLVINQAQPQCIEPKCDARVSRNNFVRAETLGVDRSSGTFGVKLETLVRLILEKVPKDDRVLVFVQFEDLFAKTREALEAYGIKTAVVEGTAKQKGTALHNFQDPDNRSHRVLLLQVTDKSASGANLTVANWAFFVSPLHTDTTQEYKAFETQAIGRIRRLALLPLHSYGQTKAVSIFRLLTRSTIDVETFEQRSGKIVDKLVAEQEPLELSDVAHPKTQEFEEMVAERSRGGGNRAIAPLVTKQVKKARPVAAPKKSRSSTNSKGTGKGKARRNSFSEDDPSDPSDLSDLSDLPAIVLSDDDVPDADSEADQADLESLLVGTSRPSSLNKRTTASSVTRRRSTVAWSDQVVDDEDDEDNDEEPVSLSSSVRSNLLQSRPFPVLIRSLDTVPQRRSSARLRRPNIQNRASITLLDGKNDTMDEDEPEARPAVVESPITANVPVFKTQVPAKRPRRSDAASSNSSPATVASAPRATRSSLDKTTPSRPMKRRQTFELVVPFRRLPSSPVKSQDAARLTSSPLKSCSALAQALNVDLLQAPAMLKKPSTSGTPETATSVASAPESPAEMAEAEALDKIVAERQGLITDASMTEGDAELWKDM</sequence>
<dbReference type="InterPro" id="IPR001650">
    <property type="entry name" value="Helicase_C-like"/>
</dbReference>
<feature type="compositionally biased region" description="Low complexity" evidence="6">
    <location>
        <begin position="2523"/>
        <end position="2536"/>
    </location>
</feature>
<feature type="compositionally biased region" description="Polar residues" evidence="6">
    <location>
        <begin position="2429"/>
        <end position="2438"/>
    </location>
</feature>
<keyword evidence="3" id="KW-0547">Nucleotide-binding</keyword>
<dbReference type="InterPro" id="IPR014001">
    <property type="entry name" value="Helicase_ATP-bd"/>
</dbReference>
<feature type="region of interest" description="Disordered" evidence="6">
    <location>
        <begin position="2514"/>
        <end position="2536"/>
    </location>
</feature>
<keyword evidence="2" id="KW-0808">Transferase</keyword>
<dbReference type="GO" id="GO:0016787">
    <property type="term" value="F:hydrolase activity"/>
    <property type="evidence" value="ECO:0007669"/>
    <property type="project" value="UniProtKB-KW"/>
</dbReference>
<evidence type="ECO:0000259" key="7">
    <source>
        <dbReference type="SMART" id="SM00487"/>
    </source>
</evidence>
<feature type="region of interest" description="Disordered" evidence="6">
    <location>
        <begin position="2197"/>
        <end position="2263"/>
    </location>
</feature>
<evidence type="ECO:0000313" key="8">
    <source>
        <dbReference type="EMBL" id="SGY68874.1"/>
    </source>
</evidence>
<evidence type="ECO:0000256" key="3">
    <source>
        <dbReference type="ARBA" id="ARBA00022741"/>
    </source>
</evidence>
<organism evidence="8 9">
    <name type="scientific">Microbotryum silenes-dioicae</name>
    <dbReference type="NCBI Taxonomy" id="796604"/>
    <lineage>
        <taxon>Eukaryota</taxon>
        <taxon>Fungi</taxon>
        <taxon>Dikarya</taxon>
        <taxon>Basidiomycota</taxon>
        <taxon>Pucciniomycotina</taxon>
        <taxon>Microbotryomycetes</taxon>
        <taxon>Microbotryales</taxon>
        <taxon>Microbotryaceae</taxon>
        <taxon>Microbotryum</taxon>
    </lineage>
</organism>
<evidence type="ECO:0000256" key="5">
    <source>
        <dbReference type="ARBA" id="ARBA00022840"/>
    </source>
</evidence>
<dbReference type="InterPro" id="IPR029063">
    <property type="entry name" value="SAM-dependent_MTases_sf"/>
</dbReference>
<keyword evidence="5" id="KW-0067">ATP-binding</keyword>
<evidence type="ECO:0000313" key="9">
    <source>
        <dbReference type="Proteomes" id="UP000249464"/>
    </source>
</evidence>
<dbReference type="SUPFAM" id="SSF53335">
    <property type="entry name" value="S-adenosyl-L-methionine-dependent methyltransferases"/>
    <property type="match status" value="1"/>
</dbReference>
<dbReference type="GO" id="GO:0006281">
    <property type="term" value="P:DNA repair"/>
    <property type="evidence" value="ECO:0007669"/>
    <property type="project" value="TreeGrafter"/>
</dbReference>
<feature type="compositionally biased region" description="Acidic residues" evidence="6">
    <location>
        <begin position="60"/>
        <end position="100"/>
    </location>
</feature>
<feature type="compositionally biased region" description="Acidic residues" evidence="6">
    <location>
        <begin position="2322"/>
        <end position="2335"/>
    </location>
</feature>
<gene>
    <name evidence="8" type="primary">BQ5605_C004g02926</name>
    <name evidence="8" type="ORF">BQ5605_C004G02926</name>
</gene>